<dbReference type="eggNOG" id="ENOG502QQRG">
    <property type="taxonomic scope" value="Eukaryota"/>
</dbReference>
<keyword evidence="3" id="KW-1185">Reference proteome</keyword>
<protein>
    <submittedName>
        <fullName evidence="2">Uncharacterized protein</fullName>
    </submittedName>
</protein>
<dbReference type="PANTHER" id="PTHR36068:SF1">
    <property type="entry name" value="OS01G0102500 PROTEIN"/>
    <property type="match status" value="1"/>
</dbReference>
<dbReference type="InParanoid" id="K3WMV7"/>
<evidence type="ECO:0000256" key="1">
    <source>
        <dbReference type="SAM" id="MobiDB-lite"/>
    </source>
</evidence>
<reference evidence="3" key="2">
    <citation type="submission" date="2010-04" db="EMBL/GenBank/DDBJ databases">
        <authorList>
            <person name="Buell R."/>
            <person name="Hamilton J."/>
            <person name="Hostetler J."/>
        </authorList>
    </citation>
    <scope>NUCLEOTIDE SEQUENCE [LARGE SCALE GENOMIC DNA]</scope>
    <source>
        <strain evidence="3">DAOM:BR144</strain>
    </source>
</reference>
<dbReference type="VEuPathDB" id="FungiDB:PYU1_G006287"/>
<feature type="region of interest" description="Disordered" evidence="1">
    <location>
        <begin position="22"/>
        <end position="89"/>
    </location>
</feature>
<feature type="compositionally biased region" description="Low complexity" evidence="1">
    <location>
        <begin position="51"/>
        <end position="78"/>
    </location>
</feature>
<reference evidence="3" key="1">
    <citation type="journal article" date="2010" name="Genome Biol.">
        <title>Genome sequence of the necrotrophic plant pathogen Pythium ultimum reveals original pathogenicity mechanisms and effector repertoire.</title>
        <authorList>
            <person name="Levesque C.A."/>
            <person name="Brouwer H."/>
            <person name="Cano L."/>
            <person name="Hamilton J.P."/>
            <person name="Holt C."/>
            <person name="Huitema E."/>
            <person name="Raffaele S."/>
            <person name="Robideau G.P."/>
            <person name="Thines M."/>
            <person name="Win J."/>
            <person name="Zerillo M.M."/>
            <person name="Beakes G.W."/>
            <person name="Boore J.L."/>
            <person name="Busam D."/>
            <person name="Dumas B."/>
            <person name="Ferriera S."/>
            <person name="Fuerstenberg S.I."/>
            <person name="Gachon C.M."/>
            <person name="Gaulin E."/>
            <person name="Govers F."/>
            <person name="Grenville-Briggs L."/>
            <person name="Horner N."/>
            <person name="Hostetler J."/>
            <person name="Jiang R.H."/>
            <person name="Johnson J."/>
            <person name="Krajaejun T."/>
            <person name="Lin H."/>
            <person name="Meijer H.J."/>
            <person name="Moore B."/>
            <person name="Morris P."/>
            <person name="Phuntmart V."/>
            <person name="Puiu D."/>
            <person name="Shetty J."/>
            <person name="Stajich J.E."/>
            <person name="Tripathy S."/>
            <person name="Wawra S."/>
            <person name="van West P."/>
            <person name="Whitty B.R."/>
            <person name="Coutinho P.M."/>
            <person name="Henrissat B."/>
            <person name="Martin F."/>
            <person name="Thomas P.D."/>
            <person name="Tyler B.M."/>
            <person name="De Vries R.P."/>
            <person name="Kamoun S."/>
            <person name="Yandell M."/>
            <person name="Tisserat N."/>
            <person name="Buell C.R."/>
        </authorList>
    </citation>
    <scope>NUCLEOTIDE SEQUENCE</scope>
    <source>
        <strain evidence="3">DAOM:BR144</strain>
    </source>
</reference>
<dbReference type="AlphaFoldDB" id="K3WMV7"/>
<reference evidence="2" key="3">
    <citation type="submission" date="2015-02" db="UniProtKB">
        <authorList>
            <consortium name="EnsemblProtists"/>
        </authorList>
    </citation>
    <scope>IDENTIFICATION</scope>
    <source>
        <strain evidence="2">DAOM BR144</strain>
    </source>
</reference>
<dbReference type="Proteomes" id="UP000019132">
    <property type="component" value="Unassembled WGS sequence"/>
</dbReference>
<proteinExistence type="predicted"/>
<accession>K3WMV7</accession>
<feature type="compositionally biased region" description="Polar residues" evidence="1">
    <location>
        <begin position="40"/>
        <end position="49"/>
    </location>
</feature>
<feature type="compositionally biased region" description="Acidic residues" evidence="1">
    <location>
        <begin position="80"/>
        <end position="89"/>
    </location>
</feature>
<dbReference type="PANTHER" id="PTHR36068">
    <property type="entry name" value="OS01G0102500 PROTEIN"/>
    <property type="match status" value="1"/>
</dbReference>
<evidence type="ECO:0000313" key="2">
    <source>
        <dbReference type="EnsemblProtists" id="PYU1_T006299"/>
    </source>
</evidence>
<evidence type="ECO:0000313" key="3">
    <source>
        <dbReference type="Proteomes" id="UP000019132"/>
    </source>
</evidence>
<sequence>MEQQQPHELAVMKEEEKDYVFVLRQSGGSAPPSPKHALSESLSASSGFVVTSPTTSNSSSERDASSLLASSASDNGGADNEVENDDGEDSDVSIELEAMPMVLPYLPALDASTQITKFDGFSEAINDAQQILDSRLLAYSQYQQMAVPDQALLTPRMARSDRFVMTGKQIVVDRPVTVCMGWQRVSGVDYSSRDLLRVLEEDGVSYMPHDIAYSVKYLAPVAPFGDCLFLSMEQLLLYTEECEPLRPHDIRKVATKYFMLHYNSSSSDEKKKIETAIQNLYFPSLKGGWGVSPIQTRRFVARKSDKDLLYAKCIELQDRGYSWGKAAEMVYSQYAQPVVDAQSYCEYMQVGNGDNTHFLIGLNYSRSGLVSVDNDPDNSRVAWGDDIVLEALATAYQRDIFVVLVGCGKMFFLPHRPRAEGELDQSTKCHSKGHAPWFLLMRLTGSDRGGDHYEPMLCERLRGDGSSEFGCIGD</sequence>
<dbReference type="EMBL" id="GL376604">
    <property type="status" value="NOT_ANNOTATED_CDS"/>
    <property type="molecule type" value="Genomic_DNA"/>
</dbReference>
<dbReference type="OMA" id="QSTICHS"/>
<dbReference type="EnsemblProtists" id="PYU1_T006299">
    <property type="protein sequence ID" value="PYU1_T006299"/>
    <property type="gene ID" value="PYU1_G006287"/>
</dbReference>
<organism evidence="2 3">
    <name type="scientific">Globisporangium ultimum (strain ATCC 200006 / CBS 805.95 / DAOM BR144)</name>
    <name type="common">Pythium ultimum</name>
    <dbReference type="NCBI Taxonomy" id="431595"/>
    <lineage>
        <taxon>Eukaryota</taxon>
        <taxon>Sar</taxon>
        <taxon>Stramenopiles</taxon>
        <taxon>Oomycota</taxon>
        <taxon>Peronosporomycetes</taxon>
        <taxon>Pythiales</taxon>
        <taxon>Pythiaceae</taxon>
        <taxon>Globisporangium</taxon>
    </lineage>
</organism>
<dbReference type="HOGENOM" id="CLU_045473_0_0_1"/>
<name>K3WMV7_GLOUD</name>